<keyword evidence="2 6" id="KW-0963">Cytoplasm</keyword>
<dbReference type="GO" id="GO:0008360">
    <property type="term" value="P:regulation of cell shape"/>
    <property type="evidence" value="ECO:0007669"/>
    <property type="project" value="UniProtKB-UniRule"/>
</dbReference>
<accession>A0A3N6LZA9</accession>
<dbReference type="InterPro" id="IPR037103">
    <property type="entry name" value="Tubulin/FtsZ-like_C"/>
</dbReference>
<dbReference type="SUPFAM" id="SSF52490">
    <property type="entry name" value="Tubulin nucleotide-binding domain-like"/>
    <property type="match status" value="1"/>
</dbReference>
<evidence type="ECO:0000256" key="1">
    <source>
        <dbReference type="ARBA" id="ARBA00006877"/>
    </source>
</evidence>
<dbReference type="GO" id="GO:0003924">
    <property type="term" value="F:GTPase activity"/>
    <property type="evidence" value="ECO:0007669"/>
    <property type="project" value="InterPro"/>
</dbReference>
<dbReference type="CDD" id="cd02202">
    <property type="entry name" value="CetZ_tubulin-like"/>
    <property type="match status" value="1"/>
</dbReference>
<evidence type="ECO:0000256" key="6">
    <source>
        <dbReference type="HAMAP-Rule" id="MF_01946"/>
    </source>
</evidence>
<comment type="caution">
    <text evidence="6">Lacks conserved residue(s) required for the propagation of feature annotation.</text>
</comment>
<dbReference type="InterPro" id="IPR045061">
    <property type="entry name" value="FtsZ/CetZ"/>
</dbReference>
<evidence type="ECO:0000313" key="8">
    <source>
        <dbReference type="EMBL" id="RQG96223.1"/>
    </source>
</evidence>
<dbReference type="HAMAP" id="MF_01946">
    <property type="entry name" value="CetZ"/>
    <property type="match status" value="1"/>
</dbReference>
<dbReference type="OrthoDB" id="269955at2157"/>
<gene>
    <name evidence="6" type="primary">cetZ</name>
    <name evidence="8" type="ORF">EA472_20765</name>
</gene>
<dbReference type="GO" id="GO:0032153">
    <property type="term" value="C:cell division site"/>
    <property type="evidence" value="ECO:0007669"/>
    <property type="project" value="TreeGrafter"/>
</dbReference>
<feature type="binding site" evidence="6">
    <location>
        <position position="139"/>
    </location>
    <ligand>
        <name>GTP</name>
        <dbReference type="ChEBI" id="CHEBI:37565"/>
    </ligand>
</feature>
<keyword evidence="8" id="KW-0132">Cell division</keyword>
<feature type="domain" description="Tubulin/FtsZ GTPase" evidence="7">
    <location>
        <begin position="2"/>
        <end position="219"/>
    </location>
</feature>
<dbReference type="EMBL" id="REFZ01000026">
    <property type="protein sequence ID" value="RQG96223.1"/>
    <property type="molecule type" value="Genomic_DNA"/>
</dbReference>
<dbReference type="InterPro" id="IPR032907">
    <property type="entry name" value="CetZ"/>
</dbReference>
<dbReference type="Gene3D" id="3.30.1330.20">
    <property type="entry name" value="Tubulin/FtsZ, C-terminal domain"/>
    <property type="match status" value="1"/>
</dbReference>
<evidence type="ECO:0000256" key="3">
    <source>
        <dbReference type="ARBA" id="ARBA00022741"/>
    </source>
</evidence>
<evidence type="ECO:0000313" key="9">
    <source>
        <dbReference type="Proteomes" id="UP000281431"/>
    </source>
</evidence>
<dbReference type="GO" id="GO:0005737">
    <property type="term" value="C:cytoplasm"/>
    <property type="evidence" value="ECO:0007669"/>
    <property type="project" value="UniProtKB-SubCell"/>
</dbReference>
<dbReference type="PANTHER" id="PTHR30314:SF10">
    <property type="entry name" value="TUBULIN-LIKE PROTEIN CETZ"/>
    <property type="match status" value="1"/>
</dbReference>
<protein>
    <recommendedName>
        <fullName evidence="6">Tubulin-like protein CetZ</fullName>
    </recommendedName>
</protein>
<feature type="binding site" evidence="6">
    <location>
        <begin position="107"/>
        <end position="109"/>
    </location>
    <ligand>
        <name>GTP</name>
        <dbReference type="ChEBI" id="CHEBI:37565"/>
    </ligand>
</feature>
<evidence type="ECO:0000256" key="4">
    <source>
        <dbReference type="ARBA" id="ARBA00022960"/>
    </source>
</evidence>
<comment type="similarity">
    <text evidence="1 6">Belongs to the CetZ family.</text>
</comment>
<keyword evidence="9" id="KW-1185">Reference proteome</keyword>
<dbReference type="GO" id="GO:0005525">
    <property type="term" value="F:GTP binding"/>
    <property type="evidence" value="ECO:0007669"/>
    <property type="project" value="UniProtKB-UniRule"/>
</dbReference>
<dbReference type="PANTHER" id="PTHR30314">
    <property type="entry name" value="CELL DIVISION PROTEIN FTSZ-RELATED"/>
    <property type="match status" value="1"/>
</dbReference>
<feature type="binding site" evidence="6">
    <location>
        <position position="183"/>
    </location>
    <ligand>
        <name>GTP</name>
        <dbReference type="ChEBI" id="CHEBI:37565"/>
    </ligand>
</feature>
<comment type="subcellular location">
    <subcellularLocation>
        <location evidence="6">Cytoplasm</location>
    </subcellularLocation>
</comment>
<dbReference type="Pfam" id="PF21011">
    <property type="entry name" value="CetZ_C"/>
    <property type="match status" value="1"/>
</dbReference>
<dbReference type="InterPro" id="IPR036525">
    <property type="entry name" value="Tubulin/FtsZ_GTPase_sf"/>
</dbReference>
<evidence type="ECO:0000259" key="7">
    <source>
        <dbReference type="SMART" id="SM00864"/>
    </source>
</evidence>
<dbReference type="GO" id="GO:0051301">
    <property type="term" value="P:cell division"/>
    <property type="evidence" value="ECO:0007669"/>
    <property type="project" value="UniProtKB-KW"/>
</dbReference>
<evidence type="ECO:0000256" key="2">
    <source>
        <dbReference type="ARBA" id="ARBA00022490"/>
    </source>
</evidence>
<dbReference type="Gene3D" id="3.40.50.1440">
    <property type="entry name" value="Tubulin/FtsZ, GTPase domain"/>
    <property type="match status" value="1"/>
</dbReference>
<dbReference type="Proteomes" id="UP000281431">
    <property type="component" value="Unassembled WGS sequence"/>
</dbReference>
<organism evidence="8 9">
    <name type="scientific">Natrarchaeobius chitinivorans</name>
    <dbReference type="NCBI Taxonomy" id="1679083"/>
    <lineage>
        <taxon>Archaea</taxon>
        <taxon>Methanobacteriati</taxon>
        <taxon>Methanobacteriota</taxon>
        <taxon>Stenosarchaea group</taxon>
        <taxon>Halobacteria</taxon>
        <taxon>Halobacteriales</taxon>
        <taxon>Natrialbaceae</taxon>
        <taxon>Natrarchaeobius</taxon>
    </lineage>
</organism>
<dbReference type="AlphaFoldDB" id="A0A3N6LZA9"/>
<comment type="caution">
    <text evidence="8">The sequence shown here is derived from an EMBL/GenBank/DDBJ whole genome shotgun (WGS) entry which is preliminary data.</text>
</comment>
<name>A0A3N6LZA9_NATCH</name>
<evidence type="ECO:0000256" key="5">
    <source>
        <dbReference type="ARBA" id="ARBA00023134"/>
    </source>
</evidence>
<keyword evidence="8" id="KW-0131">Cell cycle</keyword>
<keyword evidence="3 6" id="KW-0547">Nucleotide-binding</keyword>
<dbReference type="SMART" id="SM00864">
    <property type="entry name" value="Tubulin"/>
    <property type="match status" value="1"/>
</dbReference>
<reference evidence="8 9" key="1">
    <citation type="submission" date="2018-10" db="EMBL/GenBank/DDBJ databases">
        <title>Natrarchaeobius chitinivorans gen. nov., sp. nov., and Natrarchaeobius haloalkaliphilus sp. nov., alkaliphilic, chitin-utilizing haloarchaea from hypersaline alkaline lakes.</title>
        <authorList>
            <person name="Sorokin D.Y."/>
            <person name="Elcheninov A.G."/>
            <person name="Kostrikina N.A."/>
            <person name="Bale N.J."/>
            <person name="Sinninghe Damste J.S."/>
            <person name="Khijniak T.V."/>
            <person name="Kublanov I.V."/>
            <person name="Toshchakov S.V."/>
        </authorList>
    </citation>
    <scope>NUCLEOTIDE SEQUENCE [LARGE SCALE GENOMIC DNA]</scope>
    <source>
        <strain evidence="8 9">AArcht7</strain>
    </source>
</reference>
<dbReference type="InterPro" id="IPR048737">
    <property type="entry name" value="CetZ_C"/>
</dbReference>
<comment type="function">
    <text evidence="6">Involved in cell shape control.</text>
</comment>
<keyword evidence="5 6" id="KW-0342">GTP-binding</keyword>
<proteinExistence type="inferred from homology"/>
<keyword evidence="4 6" id="KW-0133">Cell shape</keyword>
<dbReference type="Pfam" id="PF00091">
    <property type="entry name" value="Tubulin"/>
    <property type="match status" value="1"/>
</dbReference>
<sequence>MQLEVIGVGGAGCRIAEAIRRSDPAEHSFVADAFAFDTDSASRVGLEAIPDSHRHRYGETSEGGLDGNLQRGLAVGEEYVDELSRRLDAGSPSVADAFLVAVGLGGATGGGTVPHLVGNLQTLYDAPVYVLATLPARRELEPPPGNDGRADADGHVRPMAEENAVRTLDRLDGLANAVICFDNESWLKRGETVADVRDRLNRELAARVAAFFSATADAGGGADGAAETIVDASDVGRILGSGTDVATIGYGTQRVETDGGGSRFGLGLFSSEPSVETSEAVSAVETSVGKALRGKLTLECEPANASRAMLVVGGPPAWLNRRAIADGRRTIESATGSSEILGGDAPRPDGEDVFAVVVLAGVDPVSRLEALRSRTRPLDRGRRDA</sequence>
<dbReference type="InterPro" id="IPR003008">
    <property type="entry name" value="Tubulin_FtsZ_GTPase"/>
</dbReference>
<feature type="binding site" evidence="6">
    <location>
        <position position="201"/>
    </location>
    <ligand>
        <name>GTP</name>
        <dbReference type="ChEBI" id="CHEBI:37565"/>
    </ligand>
</feature>